<keyword evidence="2" id="KW-1185">Reference proteome</keyword>
<dbReference type="AlphaFoldDB" id="A0A521DR46"/>
<gene>
    <name evidence="1" type="ORF">SAMN06265171_1062</name>
</gene>
<evidence type="ECO:0000313" key="1">
    <source>
        <dbReference type="EMBL" id="SMO74108.1"/>
    </source>
</evidence>
<evidence type="ECO:0008006" key="3">
    <source>
        <dbReference type="Google" id="ProtNLM"/>
    </source>
</evidence>
<dbReference type="RefSeq" id="WP_142718510.1">
    <property type="nucleotide sequence ID" value="NZ_FXTC01000006.1"/>
</dbReference>
<protein>
    <recommendedName>
        <fullName evidence="3">YD repeat-containing protein</fullName>
    </recommendedName>
</protein>
<reference evidence="1 2" key="1">
    <citation type="submission" date="2017-05" db="EMBL/GenBank/DDBJ databases">
        <authorList>
            <person name="Varghese N."/>
            <person name="Submissions S."/>
        </authorList>
    </citation>
    <scope>NUCLEOTIDE SEQUENCE [LARGE SCALE GENOMIC DNA]</scope>
    <source>
        <strain evidence="1 2">DSM 29371</strain>
    </source>
</reference>
<name>A0A521DR46_9FLAO</name>
<dbReference type="EMBL" id="FXTC01000006">
    <property type="protein sequence ID" value="SMO74108.1"/>
    <property type="molecule type" value="Genomic_DNA"/>
</dbReference>
<organism evidence="1 2">
    <name type="scientific">Chryseobacterium rhizoplanae</name>
    <dbReference type="NCBI Taxonomy" id="1609531"/>
    <lineage>
        <taxon>Bacteria</taxon>
        <taxon>Pseudomonadati</taxon>
        <taxon>Bacteroidota</taxon>
        <taxon>Flavobacteriia</taxon>
        <taxon>Flavobacteriales</taxon>
        <taxon>Weeksellaceae</taxon>
        <taxon>Chryseobacterium group</taxon>
        <taxon>Chryseobacterium</taxon>
    </lineage>
</organism>
<dbReference type="Gene3D" id="2.180.10.10">
    <property type="entry name" value="RHS repeat-associated core"/>
    <property type="match status" value="1"/>
</dbReference>
<accession>A0A521DR46</accession>
<proteinExistence type="predicted"/>
<sequence>MKKIILTLSSFSYLICFGQLNYSNTTDSPYNIIPPASESFYKSQFGNNGINDFRGEPMVNIPLFSINHGGIPFELDLKYIKAGVKVNDIPNSTGINWVLNTGGIITRTINDIADEKVVRELFPQLPNINMSNPGDWGAYVLQNKDHQTDIFNFTVGNYSGSFFLDQNFQPVILTKDNNCKIETVGSFSQNYQFKIFTNDGTVYHFGGTGFTEKTFNKEQASTAGVTSFYLKEITSSKTNETIKFEYEDVGVLRSVPTDIQESYNSDMTVVEEPNCGGHPTPSSEIQQTNIFLKISDPKRIKKIFLADKIISFDYSSDYILYNKLNNIKLNINNTLIKKYSFDYLDKINSNNKLLRYFLTNVKFYENNETNVTQEYKMEYDNPLVLPDRMSKEIDYLGYYNGKTNSLQTLIPNTNLFDNNSISAFNNFADRRPFSELAKYGTLMSITYPTKGKTVFEYEPITEAPKNATIALSIDSSYRTDTKDLFPYEYLGGSVQYDFLLYSMDPNISNPVMKARAVFKVLDEFNNVVYTSQQLTISKATTDLKAETQGTLALNPAKKYKFSLEILDNLCSNCYGDVKVNLKKLDIENGPGVRLKRQYDISESGITNIKRVYYTNYSSIPDIRKNNKVFVPDFKSHFLIQSLTPNPNTGSNCNDGTVSYPGSSSLVENIKSTPYLSSLEYSDLTQDDEDTNYFNLNDPMYSNITLSFGGDNFEKGGEEKKYYIKKRAGIEFDLFSPNFTQLGTDQVFINNEGILSALTESALKKFHRSFSFPNVDGKLLSDKIFKIQNNSVNYLKTTENKYSFIEIKNVHNILGSDVYPTITGGPYELKNKLITSYPTMVNEALLSEVKTMDFPNPNNQNNVIVKNIKNFYLNQNHQLSKQTVELPGGNILETSYQYADEKNNQKLIEANMVGIPLENKIIKKLNSSDAGKMILRSETIYPDQNNYPTPQAQYLLLPLSGIAYNIENNTPSTEITYNWYDEKGNVLQYTTKEGTPVTIIWGYNKTQPILKIEGVDYRKVLGFPGLDDLILVSDKDADPAKFDLQPANTEDTLINKLDQFRNIPEMAGYQVTTYTYDPLVGVRSITSPSGIRESYVYDSANRLEKVIDVNGKVLKEMKYNYKN</sequence>
<dbReference type="Proteomes" id="UP000316916">
    <property type="component" value="Unassembled WGS sequence"/>
</dbReference>
<evidence type="ECO:0000313" key="2">
    <source>
        <dbReference type="Proteomes" id="UP000316916"/>
    </source>
</evidence>